<dbReference type="EMBL" id="JAUIZM010000007">
    <property type="protein sequence ID" value="KAK1376735.1"/>
    <property type="molecule type" value="Genomic_DNA"/>
</dbReference>
<organism evidence="2 3">
    <name type="scientific">Heracleum sosnowskyi</name>
    <dbReference type="NCBI Taxonomy" id="360622"/>
    <lineage>
        <taxon>Eukaryota</taxon>
        <taxon>Viridiplantae</taxon>
        <taxon>Streptophyta</taxon>
        <taxon>Embryophyta</taxon>
        <taxon>Tracheophyta</taxon>
        <taxon>Spermatophyta</taxon>
        <taxon>Magnoliopsida</taxon>
        <taxon>eudicotyledons</taxon>
        <taxon>Gunneridae</taxon>
        <taxon>Pentapetalae</taxon>
        <taxon>asterids</taxon>
        <taxon>campanulids</taxon>
        <taxon>Apiales</taxon>
        <taxon>Apiaceae</taxon>
        <taxon>Apioideae</taxon>
        <taxon>apioid superclade</taxon>
        <taxon>Tordylieae</taxon>
        <taxon>Tordyliinae</taxon>
        <taxon>Heracleum</taxon>
    </lineage>
</organism>
<keyword evidence="1" id="KW-0378">Hydrolase</keyword>
<protein>
    <submittedName>
        <fullName evidence="2">Uncharacterized protein</fullName>
    </submittedName>
</protein>
<reference evidence="2" key="1">
    <citation type="submission" date="2023-02" db="EMBL/GenBank/DDBJ databases">
        <title>Genome of toxic invasive species Heracleum sosnowskyi carries increased number of genes despite the absence of recent whole-genome duplications.</title>
        <authorList>
            <person name="Schelkunov M."/>
            <person name="Shtratnikova V."/>
            <person name="Makarenko M."/>
            <person name="Klepikova A."/>
            <person name="Omelchenko D."/>
            <person name="Novikova G."/>
            <person name="Obukhova E."/>
            <person name="Bogdanov V."/>
            <person name="Penin A."/>
            <person name="Logacheva M."/>
        </authorList>
    </citation>
    <scope>NUCLEOTIDE SEQUENCE</scope>
    <source>
        <strain evidence="2">Hsosn_3</strain>
        <tissue evidence="2">Leaf</tissue>
    </source>
</reference>
<keyword evidence="1" id="KW-0800">Toxin</keyword>
<keyword evidence="3" id="KW-1185">Reference proteome</keyword>
<keyword evidence="1" id="KW-0652">Protein synthesis inhibitor</keyword>
<sequence>MRSIIPRLDLEDGTSNEAFAKYFGDLKESITKFDDEPIRERNLRVFECIKADKTILPKDLLRFVPLFYEDFEVTLLFHAEHSYFWGSLTKEVDSIDKPIRRCYLLFEDTEMDVQPIQDCLNIHYKNSENIIKVTGMGENYFNIQKKADSDRSQVVLGRASLISAVKFLSTTDEDSIMENLDTMAKHCIVITQMFCESFRVRELGDMGKSRFVQGFTVPERLCIEEHGWSIASRSLQSKAQKHGHVLYVADVRDEALKEDYLHKTYDALLPCVAEVKPTKVEFKKVLTTKFMGASLGKFVKSRQVKFGSTEKVTAMIHVFEEHVVLQYNHQNFPEVRVDAEASSSTLFTKIVRQPIKELKGRSFVVFMRNEHVLSTASFNVIVDKNDNFPSLDSFEVSPKDFLTSVETPKFYPTLSSRDGMRCTTHSHKTLYANKTFKDAKTALEGLFDMEALDNQMTDPKAASKNERRRKRGEKNKKLIYGRYLNTFEVFIEVSFNSKEVEVQPDDSNEIKKRVVVDDTELAVHCKGRACHDAICAILKDWEEI</sequence>
<reference evidence="2" key="2">
    <citation type="submission" date="2023-05" db="EMBL/GenBank/DDBJ databases">
        <authorList>
            <person name="Schelkunov M.I."/>
        </authorList>
    </citation>
    <scope>NUCLEOTIDE SEQUENCE</scope>
    <source>
        <strain evidence="2">Hsosn_3</strain>
        <tissue evidence="2">Leaf</tissue>
    </source>
</reference>
<dbReference type="GO" id="GO:0017148">
    <property type="term" value="P:negative regulation of translation"/>
    <property type="evidence" value="ECO:0007669"/>
    <property type="project" value="UniProtKB-KW"/>
</dbReference>
<dbReference type="SUPFAM" id="SSF56371">
    <property type="entry name" value="Ribosome inactivating proteins (RIP)"/>
    <property type="match status" value="1"/>
</dbReference>
<dbReference type="InterPro" id="IPR001574">
    <property type="entry name" value="Ribosome_inactivat_prot"/>
</dbReference>
<evidence type="ECO:0000313" key="2">
    <source>
        <dbReference type="EMBL" id="KAK1376735.1"/>
    </source>
</evidence>
<comment type="similarity">
    <text evidence="1">Belongs to the ribosome-inactivating protein family.</text>
</comment>
<accession>A0AAD8I366</accession>
<dbReference type="InterPro" id="IPR013041">
    <property type="entry name" value="Clathrin_app_Ig-like_sf"/>
</dbReference>
<evidence type="ECO:0000313" key="3">
    <source>
        <dbReference type="Proteomes" id="UP001237642"/>
    </source>
</evidence>
<dbReference type="Pfam" id="PF00161">
    <property type="entry name" value="RIP"/>
    <property type="match status" value="1"/>
</dbReference>
<dbReference type="SUPFAM" id="SSF49348">
    <property type="entry name" value="Clathrin adaptor appendage domain"/>
    <property type="match status" value="1"/>
</dbReference>
<dbReference type="InterPro" id="IPR036041">
    <property type="entry name" value="Ribosome-inact_prot_sf"/>
</dbReference>
<evidence type="ECO:0000256" key="1">
    <source>
        <dbReference type="RuleBase" id="RU004915"/>
    </source>
</evidence>
<gene>
    <name evidence="2" type="ORF">POM88_032928</name>
</gene>
<dbReference type="InterPro" id="IPR016138">
    <property type="entry name" value="Ribosome_inactivat_prot_sub1"/>
</dbReference>
<dbReference type="GO" id="GO:0006952">
    <property type="term" value="P:defense response"/>
    <property type="evidence" value="ECO:0007669"/>
    <property type="project" value="UniProtKB-KW"/>
</dbReference>
<comment type="caution">
    <text evidence="2">The sequence shown here is derived from an EMBL/GenBank/DDBJ whole genome shotgun (WGS) entry which is preliminary data.</text>
</comment>
<dbReference type="Proteomes" id="UP001237642">
    <property type="component" value="Unassembled WGS sequence"/>
</dbReference>
<keyword evidence="1" id="KW-0611">Plant defense</keyword>
<dbReference type="GO" id="GO:0090729">
    <property type="term" value="F:toxin activity"/>
    <property type="evidence" value="ECO:0007669"/>
    <property type="project" value="UniProtKB-KW"/>
</dbReference>
<proteinExistence type="inferred from homology"/>
<name>A0AAD8I366_9APIA</name>
<dbReference type="GO" id="GO:0030598">
    <property type="term" value="F:rRNA N-glycosylase activity"/>
    <property type="evidence" value="ECO:0007669"/>
    <property type="project" value="UniProtKB-EC"/>
</dbReference>
<dbReference type="Gene3D" id="3.40.420.10">
    <property type="entry name" value="Ricin (A subunit), domain 1"/>
    <property type="match status" value="1"/>
</dbReference>
<dbReference type="AlphaFoldDB" id="A0AAD8I366"/>
<comment type="catalytic activity">
    <reaction evidence="1">
        <text>Endohydrolysis of the N-glycosidic bond at one specific adenosine on the 28S rRNA.</text>
        <dbReference type="EC" id="3.2.2.22"/>
    </reaction>
</comment>